<keyword evidence="6" id="KW-0677">Repeat</keyword>
<dbReference type="InterPro" id="IPR047664">
    <property type="entry name" value="SWEET"/>
</dbReference>
<comment type="caution">
    <text evidence="10">The sequence shown here is derived from an EMBL/GenBank/DDBJ whole genome shotgun (WGS) entry which is preliminary data.</text>
</comment>
<dbReference type="InterPro" id="IPR004316">
    <property type="entry name" value="SWEET_rpt"/>
</dbReference>
<evidence type="ECO:0000256" key="6">
    <source>
        <dbReference type="ARBA" id="ARBA00022737"/>
    </source>
</evidence>
<comment type="subcellular location">
    <subcellularLocation>
        <location evidence="1">Endomembrane system</location>
        <topology evidence="1">Multi-pass membrane protein</topology>
    </subcellularLocation>
</comment>
<evidence type="ECO:0008006" key="12">
    <source>
        <dbReference type="Google" id="ProtNLM"/>
    </source>
</evidence>
<feature type="transmembrane region" description="Helical" evidence="9">
    <location>
        <begin position="71"/>
        <end position="92"/>
    </location>
</feature>
<keyword evidence="11" id="KW-1185">Reference proteome</keyword>
<keyword evidence="5 9" id="KW-0812">Transmembrane</keyword>
<proteinExistence type="inferred from homology"/>
<feature type="transmembrane region" description="Helical" evidence="9">
    <location>
        <begin position="6"/>
        <end position="24"/>
    </location>
</feature>
<dbReference type="AlphaFoldDB" id="A0A498HZG8"/>
<evidence type="ECO:0000256" key="8">
    <source>
        <dbReference type="ARBA" id="ARBA00023136"/>
    </source>
</evidence>
<evidence type="ECO:0000256" key="9">
    <source>
        <dbReference type="SAM" id="Phobius"/>
    </source>
</evidence>
<evidence type="ECO:0000256" key="4">
    <source>
        <dbReference type="ARBA" id="ARBA00022597"/>
    </source>
</evidence>
<evidence type="ECO:0000256" key="7">
    <source>
        <dbReference type="ARBA" id="ARBA00022989"/>
    </source>
</evidence>
<reference evidence="10 11" key="1">
    <citation type="submission" date="2018-10" db="EMBL/GenBank/DDBJ databases">
        <title>A high-quality apple genome assembly.</title>
        <authorList>
            <person name="Hu J."/>
        </authorList>
    </citation>
    <scope>NUCLEOTIDE SEQUENCE [LARGE SCALE GENOMIC DNA]</scope>
    <source>
        <strain evidence="11">cv. HFTH1</strain>
        <tissue evidence="10">Young leaf</tissue>
    </source>
</reference>
<dbReference type="FunFam" id="1.20.1280.290:FF:000001">
    <property type="entry name" value="Bidirectional sugar transporter SWEET"/>
    <property type="match status" value="1"/>
</dbReference>
<dbReference type="Gramene" id="mRNA:MD14G0069700">
    <property type="protein sequence ID" value="mRNA:MD14G0069700"/>
    <property type="gene ID" value="MD14G0069700"/>
</dbReference>
<evidence type="ECO:0000256" key="2">
    <source>
        <dbReference type="ARBA" id="ARBA00007809"/>
    </source>
</evidence>
<keyword evidence="7 9" id="KW-1133">Transmembrane helix</keyword>
<dbReference type="STRING" id="3750.A0A498HZG8"/>
<comment type="similarity">
    <text evidence="2">Belongs to the SWEET sugar transporter family.</text>
</comment>
<keyword evidence="8 9" id="KW-0472">Membrane</keyword>
<dbReference type="SMR" id="A0A498HZG8"/>
<name>A0A498HZG8_MALDO</name>
<dbReference type="Proteomes" id="UP000290289">
    <property type="component" value="Chromosome 14"/>
</dbReference>
<dbReference type="EMBL" id="RDQH01000340">
    <property type="protein sequence ID" value="RXH76766.1"/>
    <property type="molecule type" value="Genomic_DNA"/>
</dbReference>
<feature type="transmembrane region" description="Helical" evidence="9">
    <location>
        <begin position="104"/>
        <end position="125"/>
    </location>
</feature>
<dbReference type="GO" id="GO:0012505">
    <property type="term" value="C:endomembrane system"/>
    <property type="evidence" value="ECO:0007669"/>
    <property type="project" value="UniProtKB-SubCell"/>
</dbReference>
<dbReference type="GO" id="GO:0016020">
    <property type="term" value="C:membrane"/>
    <property type="evidence" value="ECO:0007669"/>
    <property type="project" value="InterPro"/>
</dbReference>
<sequence>MANVEAIRILVGTIGNVISFFLFTSPIPTFVKSIKQKSVGEFKPYPYIATLLNCAILWSFYGMPIVNPDSLLVIAINGTRFLIELVYIAIFFTYSSGKKRRNIMFALLVEAAFVAIVVFITLHLFHTTKDRSMIIELLSIVFNIIMYASPLTFMVCILCVYAYCYSDNIY</sequence>
<gene>
    <name evidence="10" type="ORF">DVH24_019654</name>
</gene>
<dbReference type="PANTHER" id="PTHR10791:SF159">
    <property type="entry name" value="BIDIRECTIONAL SUGAR TRANSPORTER SWEET5"/>
    <property type="match status" value="1"/>
</dbReference>
<evidence type="ECO:0000256" key="5">
    <source>
        <dbReference type="ARBA" id="ARBA00022692"/>
    </source>
</evidence>
<dbReference type="PANTHER" id="PTHR10791">
    <property type="entry name" value="RAG1-ACTIVATING PROTEIN 1"/>
    <property type="match status" value="1"/>
</dbReference>
<dbReference type="GO" id="GO:0051119">
    <property type="term" value="F:sugar transmembrane transporter activity"/>
    <property type="evidence" value="ECO:0007669"/>
    <property type="project" value="InterPro"/>
</dbReference>
<organism evidence="10 11">
    <name type="scientific">Malus domestica</name>
    <name type="common">Apple</name>
    <name type="synonym">Pyrus malus</name>
    <dbReference type="NCBI Taxonomy" id="3750"/>
    <lineage>
        <taxon>Eukaryota</taxon>
        <taxon>Viridiplantae</taxon>
        <taxon>Streptophyta</taxon>
        <taxon>Embryophyta</taxon>
        <taxon>Tracheophyta</taxon>
        <taxon>Spermatophyta</taxon>
        <taxon>Magnoliopsida</taxon>
        <taxon>eudicotyledons</taxon>
        <taxon>Gunneridae</taxon>
        <taxon>Pentapetalae</taxon>
        <taxon>rosids</taxon>
        <taxon>fabids</taxon>
        <taxon>Rosales</taxon>
        <taxon>Rosaceae</taxon>
        <taxon>Amygdaloideae</taxon>
        <taxon>Maleae</taxon>
        <taxon>Malus</taxon>
    </lineage>
</organism>
<evidence type="ECO:0000256" key="1">
    <source>
        <dbReference type="ARBA" id="ARBA00004127"/>
    </source>
</evidence>
<feature type="transmembrane region" description="Helical" evidence="9">
    <location>
        <begin position="137"/>
        <end position="164"/>
    </location>
</feature>
<evidence type="ECO:0000256" key="3">
    <source>
        <dbReference type="ARBA" id="ARBA00022448"/>
    </source>
</evidence>
<dbReference type="Pfam" id="PF03083">
    <property type="entry name" value="MtN3_slv"/>
    <property type="match status" value="1"/>
</dbReference>
<keyword evidence="4" id="KW-0762">Sugar transport</keyword>
<protein>
    <recommendedName>
        <fullName evidence="12">Bidirectional sugar transporter SWEET</fullName>
    </recommendedName>
</protein>
<evidence type="ECO:0000313" key="11">
    <source>
        <dbReference type="Proteomes" id="UP000290289"/>
    </source>
</evidence>
<accession>A0A498HZG8</accession>
<dbReference type="GO" id="GO:0051260">
    <property type="term" value="P:protein homooligomerization"/>
    <property type="evidence" value="ECO:0007669"/>
    <property type="project" value="EnsemblPlants"/>
</dbReference>
<keyword evidence="3" id="KW-0813">Transport</keyword>
<feature type="transmembrane region" description="Helical" evidence="9">
    <location>
        <begin position="45"/>
        <end position="65"/>
    </location>
</feature>
<dbReference type="Gene3D" id="1.20.1280.290">
    <property type="match status" value="1"/>
</dbReference>
<evidence type="ECO:0000313" key="10">
    <source>
        <dbReference type="EMBL" id="RXH76766.1"/>
    </source>
</evidence>